<evidence type="ECO:0000313" key="3">
    <source>
        <dbReference type="EMBL" id="PIW17074.1"/>
    </source>
</evidence>
<dbReference type="Pfam" id="PF13620">
    <property type="entry name" value="CarboxypepD_reg"/>
    <property type="match status" value="1"/>
</dbReference>
<evidence type="ECO:0000313" key="4">
    <source>
        <dbReference type="Proteomes" id="UP000231019"/>
    </source>
</evidence>
<comment type="caution">
    <text evidence="3">The sequence shown here is derived from an EMBL/GenBank/DDBJ whole genome shotgun (WGS) entry which is preliminary data.</text>
</comment>
<dbReference type="PROSITE" id="PS51257">
    <property type="entry name" value="PROKAR_LIPOPROTEIN"/>
    <property type="match status" value="1"/>
</dbReference>
<dbReference type="Gene3D" id="2.120.10.30">
    <property type="entry name" value="TolB, C-terminal domain"/>
    <property type="match status" value="1"/>
</dbReference>
<dbReference type="InterPro" id="IPR011042">
    <property type="entry name" value="6-blade_b-propeller_TolB-like"/>
</dbReference>
<dbReference type="AlphaFoldDB" id="A0A2M7G573"/>
<sequence length="461" mass="48513">MKNIKFWALGLTLAASLTACSRSNTLPPVPYYPTSLMNAQQNDPNLMNVAPVADPLSNNTLPTDVTLGQVGSIVGQVVSSGGQPLHNVEISLEGNPDIKTTSRQGAFTLMNIPAGTQTLVFRFGQLETKAQVTVVPNRAVPPQNNPIRMQGEIGSKALEAALPNKQIGAFKVDQDSLLNLWQPVGLAASGGTLYVAAIDTRSLIKKGTVIKMNSSDGSGWKNMASTWLGLRHPLNATTRGLTLNSAGQILVVDEKSGTFTIDTSNGSVTKADSDGALDIASGGNKTYVYGLGGVAESDDTGVSRTLVSGVNASGNLTVDKTGNAYVPVQNKIYKIEGSTPSVFIQEYLNAPKDVAVDPRNGDLYVLDGGEIKRFDKNGEFIVNFGSGALDAVSICIDEEGTLFVADFSRDYRSAQVIKFEPAPVVDASSVTAPAAMDSGMTDTLPTDTGSDLSLDLPELPQ</sequence>
<dbReference type="SUPFAM" id="SSF101898">
    <property type="entry name" value="NHL repeat"/>
    <property type="match status" value="1"/>
</dbReference>
<feature type="region of interest" description="Disordered" evidence="1">
    <location>
        <begin position="436"/>
        <end position="461"/>
    </location>
</feature>
<dbReference type="Proteomes" id="UP000231019">
    <property type="component" value="Unassembled WGS sequence"/>
</dbReference>
<evidence type="ECO:0000256" key="2">
    <source>
        <dbReference type="SAM" id="SignalP"/>
    </source>
</evidence>
<feature type="compositionally biased region" description="Polar residues" evidence="1">
    <location>
        <begin position="440"/>
        <end position="451"/>
    </location>
</feature>
<organism evidence="3 4">
    <name type="scientific">bacterium (Candidatus Blackallbacteria) CG17_big_fil_post_rev_8_21_14_2_50_48_46</name>
    <dbReference type="NCBI Taxonomy" id="2014261"/>
    <lineage>
        <taxon>Bacteria</taxon>
        <taxon>Candidatus Blackallbacteria</taxon>
    </lineage>
</organism>
<dbReference type="Gene3D" id="2.60.40.1120">
    <property type="entry name" value="Carboxypeptidase-like, regulatory domain"/>
    <property type="match status" value="1"/>
</dbReference>
<gene>
    <name evidence="3" type="ORF">COW36_10580</name>
</gene>
<evidence type="ECO:0008006" key="5">
    <source>
        <dbReference type="Google" id="ProtNLM"/>
    </source>
</evidence>
<name>A0A2M7G573_9BACT</name>
<proteinExistence type="predicted"/>
<dbReference type="SUPFAM" id="SSF49452">
    <property type="entry name" value="Starch-binding domain-like"/>
    <property type="match status" value="1"/>
</dbReference>
<accession>A0A2M7G573</accession>
<feature type="signal peptide" evidence="2">
    <location>
        <begin position="1"/>
        <end position="21"/>
    </location>
</feature>
<dbReference type="InterPro" id="IPR013784">
    <property type="entry name" value="Carb-bd-like_fold"/>
</dbReference>
<reference evidence="3 4" key="1">
    <citation type="submission" date="2017-09" db="EMBL/GenBank/DDBJ databases">
        <title>Depth-based differentiation of microbial function through sediment-hosted aquifers and enrichment of novel symbionts in the deep terrestrial subsurface.</title>
        <authorList>
            <person name="Probst A.J."/>
            <person name="Ladd B."/>
            <person name="Jarett J.K."/>
            <person name="Geller-Mcgrath D.E."/>
            <person name="Sieber C.M."/>
            <person name="Emerson J.B."/>
            <person name="Anantharaman K."/>
            <person name="Thomas B.C."/>
            <person name="Malmstrom R."/>
            <person name="Stieglmeier M."/>
            <person name="Klingl A."/>
            <person name="Woyke T."/>
            <person name="Ryan C.M."/>
            <person name="Banfield J.F."/>
        </authorList>
    </citation>
    <scope>NUCLEOTIDE SEQUENCE [LARGE SCALE GENOMIC DNA]</scope>
    <source>
        <strain evidence="3">CG17_big_fil_post_rev_8_21_14_2_50_48_46</strain>
    </source>
</reference>
<evidence type="ECO:0000256" key="1">
    <source>
        <dbReference type="SAM" id="MobiDB-lite"/>
    </source>
</evidence>
<feature type="chain" id="PRO_5014844261" description="SMP-30/Gluconolactonase/LRE-like region domain-containing protein" evidence="2">
    <location>
        <begin position="22"/>
        <end position="461"/>
    </location>
</feature>
<protein>
    <recommendedName>
        <fullName evidence="5">SMP-30/Gluconolactonase/LRE-like region domain-containing protein</fullName>
    </recommendedName>
</protein>
<dbReference type="EMBL" id="PFFQ01000031">
    <property type="protein sequence ID" value="PIW17074.1"/>
    <property type="molecule type" value="Genomic_DNA"/>
</dbReference>
<dbReference type="GO" id="GO:0030246">
    <property type="term" value="F:carbohydrate binding"/>
    <property type="evidence" value="ECO:0007669"/>
    <property type="project" value="InterPro"/>
</dbReference>
<keyword evidence="2" id="KW-0732">Signal</keyword>